<evidence type="ECO:0000256" key="4">
    <source>
        <dbReference type="ARBA" id="ARBA00022989"/>
    </source>
</evidence>
<proteinExistence type="inferred from homology"/>
<evidence type="ECO:0000256" key="3">
    <source>
        <dbReference type="ARBA" id="ARBA00022692"/>
    </source>
</evidence>
<feature type="transmembrane region" description="Helical" evidence="6">
    <location>
        <begin position="6"/>
        <end position="27"/>
    </location>
</feature>
<organism evidence="7 8">
    <name type="scientific">Paenibacillus harenae</name>
    <dbReference type="NCBI Taxonomy" id="306543"/>
    <lineage>
        <taxon>Bacteria</taxon>
        <taxon>Bacillati</taxon>
        <taxon>Bacillota</taxon>
        <taxon>Bacilli</taxon>
        <taxon>Bacillales</taxon>
        <taxon>Paenibacillaceae</taxon>
        <taxon>Paenibacillus</taxon>
    </lineage>
</organism>
<evidence type="ECO:0000256" key="5">
    <source>
        <dbReference type="ARBA" id="ARBA00023136"/>
    </source>
</evidence>
<evidence type="ECO:0000256" key="2">
    <source>
        <dbReference type="ARBA" id="ARBA00008333"/>
    </source>
</evidence>
<feature type="transmembrane region" description="Helical" evidence="6">
    <location>
        <begin position="39"/>
        <end position="60"/>
    </location>
</feature>
<gene>
    <name evidence="7" type="ORF">J2T15_000457</name>
</gene>
<evidence type="ECO:0000313" key="7">
    <source>
        <dbReference type="EMBL" id="MDQ0111041.1"/>
    </source>
</evidence>
<reference evidence="7 8" key="1">
    <citation type="submission" date="2023-07" db="EMBL/GenBank/DDBJ databases">
        <title>Sorghum-associated microbial communities from plants grown in Nebraska, USA.</title>
        <authorList>
            <person name="Schachtman D."/>
        </authorList>
    </citation>
    <scope>NUCLEOTIDE SEQUENCE [LARGE SCALE GENOMIC DNA]</scope>
    <source>
        <strain evidence="7 8">CC482</strain>
    </source>
</reference>
<feature type="transmembrane region" description="Helical" evidence="6">
    <location>
        <begin position="105"/>
        <end position="129"/>
    </location>
</feature>
<comment type="caution">
    <text evidence="7">The sequence shown here is derived from an EMBL/GenBank/DDBJ whole genome shotgun (WGS) entry which is preliminary data.</text>
</comment>
<protein>
    <submittedName>
        <fullName evidence="7">High-affinity iron transporter</fullName>
    </submittedName>
</protein>
<dbReference type="PANTHER" id="PTHR31632:SF2">
    <property type="entry name" value="PLASMA MEMBRANE IRON PERMEASE"/>
    <property type="match status" value="1"/>
</dbReference>
<feature type="transmembrane region" description="Helical" evidence="6">
    <location>
        <begin position="274"/>
        <end position="290"/>
    </location>
</feature>
<keyword evidence="8" id="KW-1185">Reference proteome</keyword>
<keyword evidence="3 6" id="KW-0812">Transmembrane</keyword>
<dbReference type="Pfam" id="PF03239">
    <property type="entry name" value="FTR1"/>
    <property type="match status" value="1"/>
</dbReference>
<evidence type="ECO:0000256" key="6">
    <source>
        <dbReference type="SAM" id="Phobius"/>
    </source>
</evidence>
<comment type="subcellular location">
    <subcellularLocation>
        <location evidence="1">Membrane</location>
        <topology evidence="1">Multi-pass membrane protein</topology>
    </subcellularLocation>
</comment>
<name>A0ABT9TVY1_PAEHA</name>
<feature type="transmembrane region" description="Helical" evidence="6">
    <location>
        <begin position="182"/>
        <end position="204"/>
    </location>
</feature>
<feature type="transmembrane region" description="Helical" evidence="6">
    <location>
        <begin position="149"/>
        <end position="170"/>
    </location>
</feature>
<dbReference type="InterPro" id="IPR004923">
    <property type="entry name" value="FTR1/Fip1/EfeU"/>
</dbReference>
<dbReference type="PANTHER" id="PTHR31632">
    <property type="entry name" value="IRON TRANSPORTER FTH1"/>
    <property type="match status" value="1"/>
</dbReference>
<keyword evidence="5 6" id="KW-0472">Membrane</keyword>
<evidence type="ECO:0000256" key="1">
    <source>
        <dbReference type="ARBA" id="ARBA00004141"/>
    </source>
</evidence>
<keyword evidence="4 6" id="KW-1133">Transmembrane helix</keyword>
<dbReference type="EMBL" id="JAUSSU010000001">
    <property type="protein sequence ID" value="MDQ0111041.1"/>
    <property type="molecule type" value="Genomic_DNA"/>
</dbReference>
<feature type="transmembrane region" description="Helical" evidence="6">
    <location>
        <begin position="72"/>
        <end position="93"/>
    </location>
</feature>
<sequence>MNVQSFLITFREAFEAILIVGIIMTYLKRIGQTQWNKWVWVGVVLALAASYGVALVFQTVLTGFATMGSQNYLKIGIMLVSCVLLSHMVLFMGQQSRSMQGKLENKISAILTVGGVLNMIVHSFLVVVREGVETVFFFAAITGGDIQKALQSWGALIGLVAALIVGYLFFRGTRKIQLKTFFRITSVFLMMIAGGLLVQAVGIMQDIGIMGTIYKTAGGEVGEIYNLTAIMPEHPLDETQHIRDTGEQPLISGQVGIFFKAFLGYTQNPSVEEFVLYWAFYLVIIIMQGLQKKRYEKLHAVQSITGA</sequence>
<accession>A0ABT9TVY1</accession>
<dbReference type="RefSeq" id="WP_307200637.1">
    <property type="nucleotide sequence ID" value="NZ_JAUSSU010000001.1"/>
</dbReference>
<evidence type="ECO:0000313" key="8">
    <source>
        <dbReference type="Proteomes" id="UP001229346"/>
    </source>
</evidence>
<comment type="similarity">
    <text evidence="2">Belongs to the oxidase-dependent Fe transporter (OFeT) (TC 9.A.10.1) family.</text>
</comment>
<dbReference type="Proteomes" id="UP001229346">
    <property type="component" value="Unassembled WGS sequence"/>
</dbReference>